<reference evidence="2" key="1">
    <citation type="journal article" date="2015" name="Nature">
        <title>Complex archaea that bridge the gap between prokaryotes and eukaryotes.</title>
        <authorList>
            <person name="Spang A."/>
            <person name="Saw J.H."/>
            <person name="Jorgensen S.L."/>
            <person name="Zaremba-Niedzwiedzka K."/>
            <person name="Martijn J."/>
            <person name="Lind A.E."/>
            <person name="van Eijk R."/>
            <person name="Schleper C."/>
            <person name="Guy L."/>
            <person name="Ettema T.J."/>
        </authorList>
    </citation>
    <scope>NUCLEOTIDE SEQUENCE</scope>
</reference>
<keyword evidence="1" id="KW-0472">Membrane</keyword>
<evidence type="ECO:0000256" key="1">
    <source>
        <dbReference type="SAM" id="Phobius"/>
    </source>
</evidence>
<proteinExistence type="predicted"/>
<gene>
    <name evidence="2" type="ORF">LCGC14_1958530</name>
</gene>
<sequence length="94" mass="10603">MDTKEKSKWKLFKEGTTSPRTLSEATIVFLIGIILGAFVAAYKFIETNIGLTIMFTSLGLLQGVSLIREVKQLKGLKAIEKEIKEEEIKQTRLE</sequence>
<keyword evidence="1" id="KW-0812">Transmembrane</keyword>
<feature type="transmembrane region" description="Helical" evidence="1">
    <location>
        <begin position="21"/>
        <end position="42"/>
    </location>
</feature>
<dbReference type="EMBL" id="LAZR01021513">
    <property type="protein sequence ID" value="KKL85060.1"/>
    <property type="molecule type" value="Genomic_DNA"/>
</dbReference>
<protein>
    <submittedName>
        <fullName evidence="2">Uncharacterized protein</fullName>
    </submittedName>
</protein>
<accession>A0A0F9HTN0</accession>
<organism evidence="2">
    <name type="scientific">marine sediment metagenome</name>
    <dbReference type="NCBI Taxonomy" id="412755"/>
    <lineage>
        <taxon>unclassified sequences</taxon>
        <taxon>metagenomes</taxon>
        <taxon>ecological metagenomes</taxon>
    </lineage>
</organism>
<keyword evidence="1" id="KW-1133">Transmembrane helix</keyword>
<feature type="transmembrane region" description="Helical" evidence="1">
    <location>
        <begin position="48"/>
        <end position="67"/>
    </location>
</feature>
<name>A0A0F9HTN0_9ZZZZ</name>
<evidence type="ECO:0000313" key="2">
    <source>
        <dbReference type="EMBL" id="KKL85060.1"/>
    </source>
</evidence>
<dbReference type="AlphaFoldDB" id="A0A0F9HTN0"/>
<comment type="caution">
    <text evidence="2">The sequence shown here is derived from an EMBL/GenBank/DDBJ whole genome shotgun (WGS) entry which is preliminary data.</text>
</comment>